<organism evidence="2 3">
    <name type="scientific">Armillaria gallica</name>
    <name type="common">Bulbous honey fungus</name>
    <name type="synonym">Armillaria bulbosa</name>
    <dbReference type="NCBI Taxonomy" id="47427"/>
    <lineage>
        <taxon>Eukaryota</taxon>
        <taxon>Fungi</taxon>
        <taxon>Dikarya</taxon>
        <taxon>Basidiomycota</taxon>
        <taxon>Agaricomycotina</taxon>
        <taxon>Agaricomycetes</taxon>
        <taxon>Agaricomycetidae</taxon>
        <taxon>Agaricales</taxon>
        <taxon>Marasmiineae</taxon>
        <taxon>Physalacriaceae</taxon>
        <taxon>Armillaria</taxon>
    </lineage>
</organism>
<protein>
    <submittedName>
        <fullName evidence="2">Uncharacterized protein</fullName>
    </submittedName>
</protein>
<proteinExistence type="predicted"/>
<dbReference type="AlphaFoldDB" id="A0A2H3D5U1"/>
<feature type="coiled-coil region" evidence="1">
    <location>
        <begin position="100"/>
        <end position="190"/>
    </location>
</feature>
<evidence type="ECO:0000256" key="1">
    <source>
        <dbReference type="SAM" id="Coils"/>
    </source>
</evidence>
<sequence>MTLLASTVGYLKRIIPGTMRTDDHSLTDPTAEAQDLHTQRDSDLCCENDHELKIGDAKNSEHSHEKSIETTANDVGELHLVASKVSQPYHVIQKGTDEQKDDYEQRVHADQEKLKQATRDKRKAEKQRDEVLRELDQLQTHLELQASETASFQNYANSLKQARLCDMTEMENLRKHCQNLEHQLHAAHTVLIQEREQRQMDRRLLATRAQELHDTETFLTKADLFSGAEVKVMVQGLNSEILQLAADIADTLQFEENAMEVDGGDQQPTEHRLEIGARMKQLLEVGDDPDTHAIIVQAALQGVITRLCRRFISEWSKHSSTDDDLHDLYRDIRKKYADSPAVAGRWRSMTREKGKYRVVSETEDNFYSRVVEAVLNVMCVAGWSPADAKGTLLQTFGKRVSAIVKAAMKLDRAMGEGITSQDLVVYTAHLDDHFDSNTMVDAYGNQKADGDVVACTCELGLKASDGSNILLKTGVVLYSAFLT</sequence>
<gene>
    <name evidence="2" type="ORF">ARMGADRAFT_1014646</name>
</gene>
<accession>A0A2H3D5U1</accession>
<dbReference type="OMA" id="CENDHEL"/>
<evidence type="ECO:0000313" key="3">
    <source>
        <dbReference type="Proteomes" id="UP000217790"/>
    </source>
</evidence>
<keyword evidence="3" id="KW-1185">Reference proteome</keyword>
<dbReference type="InParanoid" id="A0A2H3D5U1"/>
<evidence type="ECO:0000313" key="2">
    <source>
        <dbReference type="EMBL" id="PBK90605.1"/>
    </source>
</evidence>
<dbReference type="EMBL" id="KZ293665">
    <property type="protein sequence ID" value="PBK90605.1"/>
    <property type="molecule type" value="Genomic_DNA"/>
</dbReference>
<name>A0A2H3D5U1_ARMGA</name>
<keyword evidence="1" id="KW-0175">Coiled coil</keyword>
<dbReference type="OrthoDB" id="3147752at2759"/>
<dbReference type="Proteomes" id="UP000217790">
    <property type="component" value="Unassembled WGS sequence"/>
</dbReference>
<reference evidence="3" key="1">
    <citation type="journal article" date="2017" name="Nat. Ecol. Evol.">
        <title>Genome expansion and lineage-specific genetic innovations in the forest pathogenic fungi Armillaria.</title>
        <authorList>
            <person name="Sipos G."/>
            <person name="Prasanna A.N."/>
            <person name="Walter M.C."/>
            <person name="O'Connor E."/>
            <person name="Balint B."/>
            <person name="Krizsan K."/>
            <person name="Kiss B."/>
            <person name="Hess J."/>
            <person name="Varga T."/>
            <person name="Slot J."/>
            <person name="Riley R."/>
            <person name="Boka B."/>
            <person name="Rigling D."/>
            <person name="Barry K."/>
            <person name="Lee J."/>
            <person name="Mihaltcheva S."/>
            <person name="LaButti K."/>
            <person name="Lipzen A."/>
            <person name="Waldron R."/>
            <person name="Moloney N.M."/>
            <person name="Sperisen C."/>
            <person name="Kredics L."/>
            <person name="Vagvoelgyi C."/>
            <person name="Patrignani A."/>
            <person name="Fitzpatrick D."/>
            <person name="Nagy I."/>
            <person name="Doyle S."/>
            <person name="Anderson J.B."/>
            <person name="Grigoriev I.V."/>
            <person name="Gueldener U."/>
            <person name="Muensterkoetter M."/>
            <person name="Nagy L.G."/>
        </authorList>
    </citation>
    <scope>NUCLEOTIDE SEQUENCE [LARGE SCALE GENOMIC DNA]</scope>
    <source>
        <strain evidence="3">Ar21-2</strain>
    </source>
</reference>